<evidence type="ECO:0000256" key="2">
    <source>
        <dbReference type="ARBA" id="ARBA00022443"/>
    </source>
</evidence>
<feature type="region of interest" description="Disordered" evidence="4">
    <location>
        <begin position="426"/>
        <end position="501"/>
    </location>
</feature>
<dbReference type="PANTHER" id="PTHR12287">
    <property type="entry name" value="EPIDERMAL GROWTH FACTOR RECEPTOR KINASE SUBSTRATE EPS8-RELATED PROTEIN"/>
    <property type="match status" value="1"/>
</dbReference>
<dbReference type="GO" id="GO:1900029">
    <property type="term" value="P:positive regulation of ruffle assembly"/>
    <property type="evidence" value="ECO:0007669"/>
    <property type="project" value="TreeGrafter"/>
</dbReference>
<dbReference type="InterPro" id="IPR041418">
    <property type="entry name" value="SAM_3"/>
</dbReference>
<dbReference type="GO" id="GO:0035023">
    <property type="term" value="P:regulation of Rho protein signal transduction"/>
    <property type="evidence" value="ECO:0007669"/>
    <property type="project" value="TreeGrafter"/>
</dbReference>
<dbReference type="GO" id="GO:0031982">
    <property type="term" value="C:vesicle"/>
    <property type="evidence" value="ECO:0007669"/>
    <property type="project" value="TreeGrafter"/>
</dbReference>
<dbReference type="SMART" id="SM00326">
    <property type="entry name" value="SH3"/>
    <property type="match status" value="1"/>
</dbReference>
<reference evidence="7 8" key="1">
    <citation type="submission" date="2025-04" db="UniProtKB">
        <authorList>
            <consortium name="RefSeq"/>
        </authorList>
    </citation>
    <scope>IDENTIFICATION</scope>
</reference>
<evidence type="ECO:0000256" key="3">
    <source>
        <dbReference type="PROSITE-ProRule" id="PRU00192"/>
    </source>
</evidence>
<sequence length="653" mass="74233">MFQGGDPHSFETSSYASSVISNGFSVETSSQISNVSRPSGRSIYMQRKEYVENINKQMGCCQYRVEHLFTCDMDSWDVRLDDCIDRLKLLEATGAVWSQEMILQVQDGSLRLIDIETQEELERHPISSVSDVQAVLDSCVYNSLLTVSMQKEGTSGTSIFMFQCSALRADYIKRDIERAINHRKDDCGDNRQPRDNLRAIMAAKMNGALQNNRPPSEEWDRPERPPMEWDAPDYDDSPVPTPTPATPLPTPPTNKPEPVRRQPQPRQPSPPPPQRTPTPQPYTERERNVDILNHVINDIEAFMGRVAAVAPKEDKKKNKKKKNKKKKCKVIVGLPSPDEFEVCFQKIKFGFNLLGELTGKINDPSAPDLVHVFFSILTYLVDYSPEELPPSVVVPLLTPECIRLLSEEATIEEDQFWQTLGDAWNIPSTQWPEEDDDIPDFIPVFDDDWQPQDVMSESQPQSKPQSKSPSQPPSQPSSRQPSQRTRNEPVQTPWKPPAEVEENGEVPANYLRVIFDFTARNQRELSISKGEVVQLLDMSKQWWKVRNDIKEEGYVPNNVLEPLYKKDEEPEPVVATPNLTKKSKPSEVKAWLEYKGFNKITVRCLSMVSGASLLGMTREELKMVCPDEGGRVFFQLQNVKSANALASEIRRLE</sequence>
<evidence type="ECO:0000256" key="1">
    <source>
        <dbReference type="ARBA" id="ARBA00006197"/>
    </source>
</evidence>
<evidence type="ECO:0000313" key="7">
    <source>
        <dbReference type="RefSeq" id="XP_031423180.1"/>
    </source>
</evidence>
<keyword evidence="6" id="KW-1185">Reference proteome</keyword>
<dbReference type="PROSITE" id="PS50002">
    <property type="entry name" value="SH3"/>
    <property type="match status" value="1"/>
</dbReference>
<feature type="compositionally biased region" description="Low complexity" evidence="4">
    <location>
        <begin position="458"/>
        <end position="469"/>
    </location>
</feature>
<dbReference type="RefSeq" id="XP_031423180.1">
    <property type="nucleotide sequence ID" value="XM_031567320.2"/>
</dbReference>
<dbReference type="GeneTree" id="ENSGT00940000158169"/>
<dbReference type="InterPro" id="IPR013761">
    <property type="entry name" value="SAM/pointed_sf"/>
</dbReference>
<dbReference type="PANTHER" id="PTHR12287:SF22">
    <property type="entry name" value="EPIDERMAL GROWTH FACTOR RECEPTOR KINASE SUBSTRATE 8-LIKE PROTEIN 3"/>
    <property type="match status" value="1"/>
</dbReference>
<feature type="region of interest" description="Disordered" evidence="4">
    <location>
        <begin position="205"/>
        <end position="284"/>
    </location>
</feature>
<dbReference type="Gene3D" id="2.30.29.30">
    <property type="entry name" value="Pleckstrin-homology domain (PH domain)/Phosphotyrosine-binding domain (PTB)"/>
    <property type="match status" value="1"/>
</dbReference>
<protein>
    <submittedName>
        <fullName evidence="7 8">Epidermal growth factor receptor kinase substrate 8-like protein 3</fullName>
    </submittedName>
</protein>
<accession>A0A6P8FHT5</accession>
<dbReference type="GO" id="GO:0032587">
    <property type="term" value="C:ruffle membrane"/>
    <property type="evidence" value="ECO:0007669"/>
    <property type="project" value="TreeGrafter"/>
</dbReference>
<dbReference type="GO" id="GO:0007266">
    <property type="term" value="P:Rho protein signal transduction"/>
    <property type="evidence" value="ECO:0007669"/>
    <property type="project" value="TreeGrafter"/>
</dbReference>
<feature type="compositionally biased region" description="Acidic residues" evidence="4">
    <location>
        <begin position="432"/>
        <end position="450"/>
    </location>
</feature>
<dbReference type="Pfam" id="PF18016">
    <property type="entry name" value="SAM_3"/>
    <property type="match status" value="1"/>
</dbReference>
<feature type="compositionally biased region" description="Pro residues" evidence="4">
    <location>
        <begin position="239"/>
        <end position="255"/>
    </location>
</feature>
<organism evidence="6 8">
    <name type="scientific">Clupea harengus</name>
    <name type="common">Atlantic herring</name>
    <dbReference type="NCBI Taxonomy" id="7950"/>
    <lineage>
        <taxon>Eukaryota</taxon>
        <taxon>Metazoa</taxon>
        <taxon>Chordata</taxon>
        <taxon>Craniata</taxon>
        <taxon>Vertebrata</taxon>
        <taxon>Euteleostomi</taxon>
        <taxon>Actinopterygii</taxon>
        <taxon>Neopterygii</taxon>
        <taxon>Teleostei</taxon>
        <taxon>Clupei</taxon>
        <taxon>Clupeiformes</taxon>
        <taxon>Clupeoidei</taxon>
        <taxon>Clupeidae</taxon>
        <taxon>Clupea</taxon>
    </lineage>
</organism>
<dbReference type="SUPFAM" id="SSF47769">
    <property type="entry name" value="SAM/Pointed domain"/>
    <property type="match status" value="1"/>
</dbReference>
<dbReference type="Proteomes" id="UP000515152">
    <property type="component" value="Chromosome 5"/>
</dbReference>
<feature type="domain" description="SH3" evidence="5">
    <location>
        <begin position="506"/>
        <end position="565"/>
    </location>
</feature>
<dbReference type="CTD" id="100334248"/>
<dbReference type="Pfam" id="PF08416">
    <property type="entry name" value="PTB"/>
    <property type="match status" value="1"/>
</dbReference>
<dbReference type="InterPro" id="IPR036028">
    <property type="entry name" value="SH3-like_dom_sf"/>
</dbReference>
<feature type="compositionally biased region" description="Pro residues" evidence="4">
    <location>
        <begin position="265"/>
        <end position="280"/>
    </location>
</feature>
<dbReference type="SMART" id="SM00462">
    <property type="entry name" value="PTB"/>
    <property type="match status" value="1"/>
</dbReference>
<evidence type="ECO:0000313" key="6">
    <source>
        <dbReference type="Proteomes" id="UP000515152"/>
    </source>
</evidence>
<dbReference type="SUPFAM" id="SSF50044">
    <property type="entry name" value="SH3-domain"/>
    <property type="match status" value="1"/>
</dbReference>
<keyword evidence="2 3" id="KW-0728">SH3 domain</keyword>
<dbReference type="GeneID" id="116220489"/>
<dbReference type="RefSeq" id="XP_031423181.1">
    <property type="nucleotide sequence ID" value="XM_031567321.2"/>
</dbReference>
<dbReference type="InterPro" id="IPR011993">
    <property type="entry name" value="PH-like_dom_sf"/>
</dbReference>
<dbReference type="InterPro" id="IPR013625">
    <property type="entry name" value="PTB"/>
</dbReference>
<dbReference type="InterPro" id="IPR055093">
    <property type="entry name" value="EPS8_2nd"/>
</dbReference>
<dbReference type="AlphaFoldDB" id="A0A6P8FHT5"/>
<dbReference type="Gene3D" id="2.30.30.40">
    <property type="entry name" value="SH3 Domains"/>
    <property type="match status" value="1"/>
</dbReference>
<dbReference type="CDD" id="cd01210">
    <property type="entry name" value="PTB_EPS8"/>
    <property type="match status" value="1"/>
</dbReference>
<dbReference type="InterPro" id="IPR039801">
    <property type="entry name" value="EPS8-like"/>
</dbReference>
<name>A0A6P8FHT5_CLUHA</name>
<dbReference type="CDD" id="cd09540">
    <property type="entry name" value="SAM_EPS8-like"/>
    <property type="match status" value="1"/>
</dbReference>
<dbReference type="Gene3D" id="1.10.150.50">
    <property type="entry name" value="Transcription Factor, Ets-1"/>
    <property type="match status" value="1"/>
</dbReference>
<gene>
    <name evidence="7 8" type="primary">eps8l3a</name>
</gene>
<dbReference type="OrthoDB" id="4680325at2759"/>
<dbReference type="Pfam" id="PF00018">
    <property type="entry name" value="SH3_1"/>
    <property type="match status" value="1"/>
</dbReference>
<dbReference type="InterPro" id="IPR006020">
    <property type="entry name" value="PTB/PI_dom"/>
</dbReference>
<dbReference type="Pfam" id="PF22975">
    <property type="entry name" value="EPS8_2nd"/>
    <property type="match status" value="1"/>
</dbReference>
<feature type="compositionally biased region" description="Basic and acidic residues" evidence="4">
    <location>
        <begin position="215"/>
        <end position="227"/>
    </location>
</feature>
<proteinExistence type="inferred from homology"/>
<dbReference type="SUPFAM" id="SSF50729">
    <property type="entry name" value="PH domain-like"/>
    <property type="match status" value="1"/>
</dbReference>
<evidence type="ECO:0000259" key="5">
    <source>
        <dbReference type="PROSITE" id="PS50002"/>
    </source>
</evidence>
<evidence type="ECO:0000313" key="8">
    <source>
        <dbReference type="RefSeq" id="XP_031423181.1"/>
    </source>
</evidence>
<evidence type="ECO:0000256" key="4">
    <source>
        <dbReference type="SAM" id="MobiDB-lite"/>
    </source>
</evidence>
<dbReference type="KEGG" id="char:116220489"/>
<dbReference type="PRINTS" id="PR01217">
    <property type="entry name" value="PRICHEXTENSN"/>
</dbReference>
<dbReference type="InterPro" id="IPR033928">
    <property type="entry name" value="EPS8_PTB"/>
</dbReference>
<dbReference type="InterPro" id="IPR001452">
    <property type="entry name" value="SH3_domain"/>
</dbReference>
<comment type="similarity">
    <text evidence="1">Belongs to the EPS8 family.</text>
</comment>
<dbReference type="GO" id="GO:0003779">
    <property type="term" value="F:actin binding"/>
    <property type="evidence" value="ECO:0007669"/>
    <property type="project" value="TreeGrafter"/>
</dbReference>